<comment type="caution">
    <text evidence="3">The sequence shown here is derived from an EMBL/GenBank/DDBJ whole genome shotgun (WGS) entry which is preliminary data.</text>
</comment>
<evidence type="ECO:0000313" key="4">
    <source>
        <dbReference type="Proteomes" id="UP000021816"/>
    </source>
</evidence>
<evidence type="ECO:0000256" key="2">
    <source>
        <dbReference type="SAM" id="SignalP"/>
    </source>
</evidence>
<organism evidence="3 4">
    <name type="scientific">Candidatus Accumulibacter appositus</name>
    <dbReference type="NCBI Taxonomy" id="1454003"/>
    <lineage>
        <taxon>Bacteria</taxon>
        <taxon>Pseudomonadati</taxon>
        <taxon>Pseudomonadota</taxon>
        <taxon>Betaproteobacteria</taxon>
        <taxon>Candidatus Accumulibacter</taxon>
    </lineage>
</organism>
<reference evidence="3 4" key="1">
    <citation type="submission" date="2014-02" db="EMBL/GenBank/DDBJ databases">
        <title>Expanding our view of genomic diversity in Candidatus Accumulibacter clades.</title>
        <authorList>
            <person name="Skennerton C.T."/>
            <person name="Barr J.J."/>
            <person name="Slater F.R."/>
            <person name="Bond P.L."/>
            <person name="Tyson G.W."/>
        </authorList>
    </citation>
    <scope>NUCLEOTIDE SEQUENCE [LARGE SCALE GENOMIC DNA]</scope>
    <source>
        <strain evidence="4">BA-92</strain>
    </source>
</reference>
<dbReference type="AlphaFoldDB" id="A0A011P1G5"/>
<feature type="signal peptide" evidence="2">
    <location>
        <begin position="1"/>
        <end position="26"/>
    </location>
</feature>
<gene>
    <name evidence="3" type="ORF">AW10_01174</name>
</gene>
<name>A0A011P1G5_9PROT</name>
<dbReference type="PATRIC" id="fig|1454003.3.peg.1207"/>
<evidence type="ECO:0000313" key="3">
    <source>
        <dbReference type="EMBL" id="EXI81441.1"/>
    </source>
</evidence>
<dbReference type="Proteomes" id="UP000021816">
    <property type="component" value="Unassembled WGS sequence"/>
</dbReference>
<accession>A0A011P1G5</accession>
<sequence length="182" mass="19300">MSMSRFIPAGLFLGALLLTGCGTVDVQPPARAVSDPPDSRYAQSPDPTVSVEPGKAVALVGAVAYGASAYTGPAANLGLAAAAVIATYVVYDPLAPNWTIEERMVGRNTYLLSMRAKSFRTGGDGESGLILKRRALQLQRKGGFLGYLILDYSEGIESSTPFTHRYAEATFQLLQSDPEKAP</sequence>
<evidence type="ECO:0000256" key="1">
    <source>
        <dbReference type="SAM" id="MobiDB-lite"/>
    </source>
</evidence>
<feature type="region of interest" description="Disordered" evidence="1">
    <location>
        <begin position="29"/>
        <end position="48"/>
    </location>
</feature>
<dbReference type="EMBL" id="JEMX01000022">
    <property type="protein sequence ID" value="EXI81441.1"/>
    <property type="molecule type" value="Genomic_DNA"/>
</dbReference>
<keyword evidence="2" id="KW-0732">Signal</keyword>
<protein>
    <recommendedName>
        <fullName evidence="5">Lipoprotein</fullName>
    </recommendedName>
</protein>
<dbReference type="STRING" id="1454003.AW10_01174"/>
<dbReference type="PROSITE" id="PS51257">
    <property type="entry name" value="PROKAR_LIPOPROTEIN"/>
    <property type="match status" value="1"/>
</dbReference>
<feature type="chain" id="PRO_5001461400" description="Lipoprotein" evidence="2">
    <location>
        <begin position="27"/>
        <end position="182"/>
    </location>
</feature>
<evidence type="ECO:0008006" key="5">
    <source>
        <dbReference type="Google" id="ProtNLM"/>
    </source>
</evidence>
<proteinExistence type="predicted"/>